<dbReference type="InterPro" id="IPR000477">
    <property type="entry name" value="RT_dom"/>
</dbReference>
<evidence type="ECO:0000313" key="3">
    <source>
        <dbReference type="Proteomes" id="UP000235965"/>
    </source>
</evidence>
<dbReference type="InterPro" id="IPR043502">
    <property type="entry name" value="DNA/RNA_pol_sf"/>
</dbReference>
<dbReference type="CDD" id="cd01650">
    <property type="entry name" value="RT_nLTR_like"/>
    <property type="match status" value="1"/>
</dbReference>
<dbReference type="GO" id="GO:0003824">
    <property type="term" value="F:catalytic activity"/>
    <property type="evidence" value="ECO:0007669"/>
    <property type="project" value="InterPro"/>
</dbReference>
<comment type="caution">
    <text evidence="2">The sequence shown here is derived from an EMBL/GenBank/DDBJ whole genome shotgun (WGS) entry which is preliminary data.</text>
</comment>
<dbReference type="Gene3D" id="3.60.10.10">
    <property type="entry name" value="Endonuclease/exonuclease/phosphatase"/>
    <property type="match status" value="1"/>
</dbReference>
<dbReference type="SMART" id="SM00596">
    <property type="entry name" value="PRE_C2HC"/>
    <property type="match status" value="1"/>
</dbReference>
<organism evidence="2 3">
    <name type="scientific">Cryptotermes secundus</name>
    <dbReference type="NCBI Taxonomy" id="105785"/>
    <lineage>
        <taxon>Eukaryota</taxon>
        <taxon>Metazoa</taxon>
        <taxon>Ecdysozoa</taxon>
        <taxon>Arthropoda</taxon>
        <taxon>Hexapoda</taxon>
        <taxon>Insecta</taxon>
        <taxon>Pterygota</taxon>
        <taxon>Neoptera</taxon>
        <taxon>Polyneoptera</taxon>
        <taxon>Dictyoptera</taxon>
        <taxon>Blattodea</taxon>
        <taxon>Blattoidea</taxon>
        <taxon>Termitoidae</taxon>
        <taxon>Kalotermitidae</taxon>
        <taxon>Cryptotermitinae</taxon>
        <taxon>Cryptotermes</taxon>
    </lineage>
</organism>
<dbReference type="InterPro" id="IPR036691">
    <property type="entry name" value="Endo/exonu/phosph_ase_sf"/>
</dbReference>
<dbReference type="InterPro" id="IPR052560">
    <property type="entry name" value="RdDP_mobile_element"/>
</dbReference>
<dbReference type="Proteomes" id="UP000235965">
    <property type="component" value="Unassembled WGS sequence"/>
</dbReference>
<sequence length="1061" mass="122792">MVAHLSATIEEDQYYCKVQSNDTIKIQVTTPESYRKLIKQLQDDKIIYHTYQLKHERAYRIVIRNLHHSIPTTQITAELEKQGHKVRNILNVKHRATKEPLPLFFIDLEPKGNNKSVYDMEFLCNMKITVEVPRQKKRIVQCTRCQSYGHTKTYCAKPYACVKCGANHNTTTCTKPSDTPAKCALCGGNHPANYKGCEVYKNLQKTRGKAFNQIPHRPIQQKININDNNQFPPINQNQTPTPMSFIPQTSYSQVLTQNQQSPIMADQLSMFLTYSTRSSTKLPPLHNSLRIVLWNANGLISHKLELQTFLNIHKIDIALISETHFTTRTVFKVPNYKVYHIPHPGDRARGGAAVIIRNSISHHELTHHQNVKFQAANVKVNVKPWPLIVSAVYCPPKHAISSEEYVEFLETYGSKYIIGGDWNAKHTQWGARLTTTKGRNLLEAMNRRNCNHLSTGEPTYWPNDYNKLPDLLDFFIHKGITRNYIQIESNHELSSDHTPVIATLSTHVINQSPVNTLVTNATNWNNFRTYIEDHIIMNIRIKETDDWAKSDLEKAENFAEYLSLVFTPHDSINHHNDKEIEKSLDTPCQMSLPIKAFSPTEVKQQIKKVNQCKAPGYDIITGKILRQLPNKAVVLLTTIFNSMLRLSYFPTIWKFAQIVMIPKPGKPINEVTSYRPISLLPIPSKIFEKLLLNRIRCDTEIHEIIPDYQFGFREHHSTIHQTHRIINKIATSIEEKQYCTAAFLDVAQAFDKVWHTGLLHKIKNKLPSPYYLLLKSYLAERYFQVKYNNAYSSYKLAKSGVPQGSVLGPFLYLIYTADLPTTNNTTIATFADDTALLATDRDPAMASQFLQHHLDLLQEWFKKWKIRINQTKSSQITFTTKRTHCPPVTIDNLQIPVQTEVKYLGLHLDQKLTWQKHIKTKRQHLNLKVQQMSWLLGRKSKLSLENKILIYKCILKPIWTYGVQLWGCAKPSNTKIIQRLQSNVLRSITNAPWYVSNFTLHNDLQIPFVTEEIRRYSTIYHNRLKGHENSCVTELSNPLNIRRRLKRQWPSDLKEHTSRRW</sequence>
<evidence type="ECO:0000259" key="1">
    <source>
        <dbReference type="PROSITE" id="PS50878"/>
    </source>
</evidence>
<accession>A0A2J7R4B1</accession>
<dbReference type="AlphaFoldDB" id="A0A2J7R4B1"/>
<dbReference type="InterPro" id="IPR005135">
    <property type="entry name" value="Endo/exonuclease/phosphatase"/>
</dbReference>
<name>A0A2J7R4B1_9NEOP</name>
<dbReference type="SUPFAM" id="SSF56672">
    <property type="entry name" value="DNA/RNA polymerases"/>
    <property type="match status" value="1"/>
</dbReference>
<dbReference type="STRING" id="105785.A0A2J7R4B1"/>
<dbReference type="PANTHER" id="PTHR36688:SF1">
    <property type="entry name" value="ENDONUCLEASE_EXONUCLEASE_PHOSPHATASE DOMAIN-CONTAINING PROTEIN"/>
    <property type="match status" value="1"/>
</dbReference>
<dbReference type="PANTHER" id="PTHR36688">
    <property type="entry name" value="ENDO/EXONUCLEASE/PHOSPHATASE DOMAIN-CONTAINING PROTEIN"/>
    <property type="match status" value="1"/>
</dbReference>
<gene>
    <name evidence="2" type="ORF">B7P43_G18131</name>
</gene>
<protein>
    <recommendedName>
        <fullName evidence="1">Reverse transcriptase domain-containing protein</fullName>
    </recommendedName>
</protein>
<feature type="domain" description="Reverse transcriptase" evidence="1">
    <location>
        <begin position="642"/>
        <end position="908"/>
    </location>
</feature>
<dbReference type="SUPFAM" id="SSF56219">
    <property type="entry name" value="DNase I-like"/>
    <property type="match status" value="1"/>
</dbReference>
<keyword evidence="3" id="KW-1185">Reference proteome</keyword>
<dbReference type="InParanoid" id="A0A2J7R4B1"/>
<dbReference type="Pfam" id="PF14529">
    <property type="entry name" value="Exo_endo_phos_2"/>
    <property type="match status" value="1"/>
</dbReference>
<proteinExistence type="predicted"/>
<dbReference type="GO" id="GO:0071897">
    <property type="term" value="P:DNA biosynthetic process"/>
    <property type="evidence" value="ECO:0007669"/>
    <property type="project" value="UniProtKB-ARBA"/>
</dbReference>
<evidence type="ECO:0000313" key="2">
    <source>
        <dbReference type="EMBL" id="PNF35646.1"/>
    </source>
</evidence>
<dbReference type="Pfam" id="PF00078">
    <property type="entry name" value="RVT_1"/>
    <property type="match status" value="1"/>
</dbReference>
<reference evidence="2 3" key="1">
    <citation type="submission" date="2017-12" db="EMBL/GenBank/DDBJ databases">
        <title>Hemimetabolous genomes reveal molecular basis of termite eusociality.</title>
        <authorList>
            <person name="Harrison M.C."/>
            <person name="Jongepier E."/>
            <person name="Robertson H.M."/>
            <person name="Arning N."/>
            <person name="Bitard-Feildel T."/>
            <person name="Chao H."/>
            <person name="Childers C.P."/>
            <person name="Dinh H."/>
            <person name="Doddapaneni H."/>
            <person name="Dugan S."/>
            <person name="Gowin J."/>
            <person name="Greiner C."/>
            <person name="Han Y."/>
            <person name="Hu H."/>
            <person name="Hughes D.S.T."/>
            <person name="Huylmans A.-K."/>
            <person name="Kemena C."/>
            <person name="Kremer L.P.M."/>
            <person name="Lee S.L."/>
            <person name="Lopez-Ezquerra A."/>
            <person name="Mallet L."/>
            <person name="Monroy-Kuhn J.M."/>
            <person name="Moser A."/>
            <person name="Murali S.C."/>
            <person name="Muzny D.M."/>
            <person name="Otani S."/>
            <person name="Piulachs M.-D."/>
            <person name="Poelchau M."/>
            <person name="Qu J."/>
            <person name="Schaub F."/>
            <person name="Wada-Katsumata A."/>
            <person name="Worley K.C."/>
            <person name="Xie Q."/>
            <person name="Ylla G."/>
            <person name="Poulsen M."/>
            <person name="Gibbs R.A."/>
            <person name="Schal C."/>
            <person name="Richards S."/>
            <person name="Belles X."/>
            <person name="Korb J."/>
            <person name="Bornberg-Bauer E."/>
        </authorList>
    </citation>
    <scope>NUCLEOTIDE SEQUENCE [LARGE SCALE GENOMIC DNA]</scope>
    <source>
        <tissue evidence="2">Whole body</tissue>
    </source>
</reference>
<dbReference type="InterPro" id="IPR006579">
    <property type="entry name" value="Pre_C2HC_dom"/>
</dbReference>
<dbReference type="Pfam" id="PF07530">
    <property type="entry name" value="PRE_C2HC"/>
    <property type="match status" value="1"/>
</dbReference>
<dbReference type="PROSITE" id="PS50878">
    <property type="entry name" value="RT_POL"/>
    <property type="match status" value="1"/>
</dbReference>
<dbReference type="EMBL" id="NEVH01007578">
    <property type="protein sequence ID" value="PNF35646.1"/>
    <property type="molecule type" value="Genomic_DNA"/>
</dbReference>